<keyword evidence="2" id="KW-1185">Reference proteome</keyword>
<dbReference type="InterPro" id="IPR005361">
    <property type="entry name" value="UPF0158"/>
</dbReference>
<dbReference type="EMBL" id="CP033169">
    <property type="protein sequence ID" value="AYO31431.1"/>
    <property type="molecule type" value="Genomic_DNA"/>
</dbReference>
<dbReference type="Proteomes" id="UP000280960">
    <property type="component" value="Chromosome"/>
</dbReference>
<protein>
    <submittedName>
        <fullName evidence="1">Uncharacterized protein</fullName>
    </submittedName>
</protein>
<evidence type="ECO:0000313" key="1">
    <source>
        <dbReference type="EMBL" id="AYO31431.1"/>
    </source>
</evidence>
<proteinExistence type="predicted"/>
<name>A0A3G2R7M1_9FIRM</name>
<evidence type="ECO:0000313" key="2">
    <source>
        <dbReference type="Proteomes" id="UP000280960"/>
    </source>
</evidence>
<sequence length="111" mass="13224">MKISKRLLDELVDAYEDNDPMHQYFLNVKTGEVEFLTDYEPDEELSDRIEEGFGEIYFRVPRISSSEGYDVMEEFAETVASSKIRQRLCEALNRSKKVFRESQKRNKRHKH</sequence>
<reference evidence="1 2" key="1">
    <citation type="submission" date="2018-10" db="EMBL/GenBank/DDBJ databases">
        <authorList>
            <person name="Zhang X."/>
        </authorList>
    </citation>
    <scope>NUCLEOTIDE SEQUENCE [LARGE SCALE GENOMIC DNA]</scope>
    <source>
        <strain evidence="1 2">SK-G1</strain>
    </source>
</reference>
<dbReference type="Pfam" id="PF03682">
    <property type="entry name" value="UPF0158"/>
    <property type="match status" value="1"/>
</dbReference>
<gene>
    <name evidence="1" type="ORF">D2962_13230</name>
</gene>
<accession>A0A3G2R7M1</accession>
<dbReference type="RefSeq" id="WP_122015246.1">
    <property type="nucleotide sequence ID" value="NZ_CP033169.1"/>
</dbReference>
<organism evidence="1 2">
    <name type="scientific">Biomaibacter acetigenes</name>
    <dbReference type="NCBI Taxonomy" id="2316383"/>
    <lineage>
        <taxon>Bacteria</taxon>
        <taxon>Bacillati</taxon>
        <taxon>Bacillota</taxon>
        <taxon>Clostridia</taxon>
        <taxon>Thermosediminibacterales</taxon>
        <taxon>Tepidanaerobacteraceae</taxon>
        <taxon>Biomaibacter</taxon>
    </lineage>
</organism>
<dbReference type="KEGG" id="bacg:D2962_13230"/>
<dbReference type="AlphaFoldDB" id="A0A3G2R7M1"/>